<keyword evidence="3" id="KW-1185">Reference proteome</keyword>
<dbReference type="OrthoDB" id="9887016at2"/>
<feature type="compositionally biased region" description="Polar residues" evidence="1">
    <location>
        <begin position="50"/>
        <end position="59"/>
    </location>
</feature>
<feature type="region of interest" description="Disordered" evidence="1">
    <location>
        <begin position="40"/>
        <end position="110"/>
    </location>
</feature>
<dbReference type="STRING" id="1162668.LFE_2247"/>
<protein>
    <submittedName>
        <fullName evidence="2">Uncharacterized protein</fullName>
    </submittedName>
</protein>
<feature type="compositionally biased region" description="Polar residues" evidence="1">
    <location>
        <begin position="67"/>
        <end position="110"/>
    </location>
</feature>
<dbReference type="KEGG" id="lfc:LFE_2247"/>
<evidence type="ECO:0000256" key="1">
    <source>
        <dbReference type="SAM" id="MobiDB-lite"/>
    </source>
</evidence>
<dbReference type="Proteomes" id="UP000007382">
    <property type="component" value="Chromosome"/>
</dbReference>
<organism evidence="2 3">
    <name type="scientific">Leptospirillum ferrooxidans (strain C2-3)</name>
    <dbReference type="NCBI Taxonomy" id="1162668"/>
    <lineage>
        <taxon>Bacteria</taxon>
        <taxon>Pseudomonadati</taxon>
        <taxon>Nitrospirota</taxon>
        <taxon>Nitrospiria</taxon>
        <taxon>Nitrospirales</taxon>
        <taxon>Nitrospiraceae</taxon>
        <taxon>Leptospirillum</taxon>
    </lineage>
</organism>
<sequence>MKKVLPFFGLFIILLLSRTVWGDPLYPGLAGPTAPASPALMPQSPAYPQINPSGPSLNPSLAPGQSAGPSQGTGQNGNNTQPQPTSPSEAPTFMNNSMPNSVNPLNPTATSPGTFSSPLINNYILNGVPAMAAPLMATVYQPFGLTMFQPNPYQVTPQGTISLTGTAEYDTNMTFSPNQPTPGEAYSISPAIAYSNFDDYGYASLLGSASYYQYDAGSNISPYVNEMGGVSAGTYLGNRVFVGVEDFVNRGDTPQNIGSPLEFLNGVQPYLENTAGAEVGIAITPRITFVETANDFYFDATAFGAGIDNIQSLMQTLNFNEGRTYLSATYMYSQGSFSLFPGFISNGGMGSANRVLSRQTSIGVGGSYIYYEYQGDPLANFTMFSEYGMINHQFTKRLSGSIEGGWNGVTFEQGQTYQSPMIDLGLTYSMPNMSIGINLGEYMENQTNYGIEMGPEKIKSALGFLNRQLGAKTSLTSMIGYTQYTFLNAPVYSNNFFQTLQPTQSYTGTDIIQTDMITWKTRPWLTTGIMYNLIDFSSNIQSTNVIDNQFIAFVSMYYSFE</sequence>
<dbReference type="RefSeq" id="WP_014450402.1">
    <property type="nucleotide sequence ID" value="NC_017094.1"/>
</dbReference>
<dbReference type="PATRIC" id="fig|1162668.3.peg.2665"/>
<dbReference type="HOGENOM" id="CLU_440620_0_0_0"/>
<reference evidence="2 3" key="1">
    <citation type="journal article" date="2012" name="J. Bacteriol.">
        <title>Complete Genome Sequence of Leptospirillum ferrooxidans Strain C2-3, Isolated from a Fresh Volcanic Ash Deposit on the Island of Miyake, Japan.</title>
        <authorList>
            <person name="Fujimura R."/>
            <person name="Sato Y."/>
            <person name="Nishizawa T."/>
            <person name="Oshima K."/>
            <person name="Kim S.-W."/>
            <person name="Hattori M."/>
            <person name="Kamijo T."/>
            <person name="Ohta H."/>
        </authorList>
    </citation>
    <scope>NUCLEOTIDE SEQUENCE [LARGE SCALE GENOMIC DNA]</scope>
    <source>
        <strain evidence="2 3">C2-3</strain>
    </source>
</reference>
<accession>I0IRM0</accession>
<evidence type="ECO:0000313" key="3">
    <source>
        <dbReference type="Proteomes" id="UP000007382"/>
    </source>
</evidence>
<dbReference type="AlphaFoldDB" id="I0IRM0"/>
<reference evidence="3" key="2">
    <citation type="submission" date="2012-03" db="EMBL/GenBank/DDBJ databases">
        <title>The complete genome sequence of the pioneer microbe on fresh volcanic deposit, Leptospirillum ferrooxidans strain C2-3.</title>
        <authorList>
            <person name="Fujimura R."/>
            <person name="Sato Y."/>
            <person name="Nishizawa T."/>
            <person name="Nanba K."/>
            <person name="Oshima K."/>
            <person name="Hattori M."/>
            <person name="Kamijo T."/>
            <person name="Ohta H."/>
        </authorList>
    </citation>
    <scope>NUCLEOTIDE SEQUENCE [LARGE SCALE GENOMIC DNA]</scope>
    <source>
        <strain evidence="3">C2-3</strain>
    </source>
</reference>
<name>I0IRM0_LEPFC</name>
<evidence type="ECO:0000313" key="2">
    <source>
        <dbReference type="EMBL" id="BAM07919.1"/>
    </source>
</evidence>
<proteinExistence type="predicted"/>
<gene>
    <name evidence="2" type="ordered locus">LFE_2247</name>
</gene>
<dbReference type="EMBL" id="AP012342">
    <property type="protein sequence ID" value="BAM07919.1"/>
    <property type="molecule type" value="Genomic_DNA"/>
</dbReference>